<dbReference type="EMBL" id="MOBP01000005">
    <property type="protein sequence ID" value="RON56139.1"/>
    <property type="molecule type" value="Genomic_DNA"/>
</dbReference>
<organism evidence="1 2">
    <name type="scientific">Pseudomonas frederiksbergensis</name>
    <dbReference type="NCBI Taxonomy" id="104087"/>
    <lineage>
        <taxon>Bacteria</taxon>
        <taxon>Pseudomonadati</taxon>
        <taxon>Pseudomonadota</taxon>
        <taxon>Gammaproteobacteria</taxon>
        <taxon>Pseudomonadales</taxon>
        <taxon>Pseudomonadaceae</taxon>
        <taxon>Pseudomonas</taxon>
    </lineage>
</organism>
<protein>
    <submittedName>
        <fullName evidence="1">Uncharacterized protein</fullName>
    </submittedName>
</protein>
<evidence type="ECO:0000313" key="2">
    <source>
        <dbReference type="Proteomes" id="UP000283627"/>
    </source>
</evidence>
<name>A0A423KP00_9PSED</name>
<dbReference type="AlphaFoldDB" id="A0A423KP00"/>
<sequence length="316" mass="35135">MRKNAPFDLSAITAEYPYFSQLLAVAVGQLKELPDFSDDEKIAVMSDFGGEHPGAHFNTYSFLILAYNKVGPFMEQIEELRKKHGLLKPYSEFAFKDLGYGPRSRALPEFLRIVDNFIHGAVITIAIDKQIDTVFGVSKKEAHPFIEKELSTMGLGKWKGAAGEKVLRVCHSIALFAALTTRENQRLLWYCDNDAINENARDRGFADTQQIFLRTLGMYSKHKFDLVGFGKSFDGKSHLDDLLSIPDFAAGVVQDLLKSHKTGDDNIPGGEEKIALLNWMATKSKFLSKITIQISRLANGELGSGVVDITPAKQNS</sequence>
<proteinExistence type="predicted"/>
<gene>
    <name evidence="1" type="ORF">BK665_08440</name>
</gene>
<dbReference type="Proteomes" id="UP000283627">
    <property type="component" value="Unassembled WGS sequence"/>
</dbReference>
<evidence type="ECO:0000313" key="1">
    <source>
        <dbReference type="EMBL" id="RON56139.1"/>
    </source>
</evidence>
<reference evidence="1 2" key="1">
    <citation type="submission" date="2016-10" db="EMBL/GenBank/DDBJ databases">
        <title>Comparative genome analysis of multiple Pseudomonas spp. focuses on biocontrol and plant growth promoting traits.</title>
        <authorList>
            <person name="Tao X.-Y."/>
            <person name="Taylor C.G."/>
        </authorList>
    </citation>
    <scope>NUCLEOTIDE SEQUENCE [LARGE SCALE GENOMIC DNA]</scope>
    <source>
        <strain evidence="1 2">39A2</strain>
    </source>
</reference>
<comment type="caution">
    <text evidence="1">The sequence shown here is derived from an EMBL/GenBank/DDBJ whole genome shotgun (WGS) entry which is preliminary data.</text>
</comment>
<accession>A0A423KP00</accession>